<accession>A0A6A5C823</accession>
<gene>
    <name evidence="6" type="ORF">FDP41_011769</name>
</gene>
<dbReference type="OrthoDB" id="10253115at2759"/>
<dbReference type="InterPro" id="IPR000873">
    <property type="entry name" value="AMP-dep_synth/lig_dom"/>
</dbReference>
<dbReference type="OMA" id="CFSGPQV"/>
<protein>
    <recommendedName>
        <fullName evidence="8">AMP-dependent synthetase/ligase domain-containing protein</fullName>
    </recommendedName>
</protein>
<dbReference type="Pfam" id="PF00501">
    <property type="entry name" value="AMP-binding"/>
    <property type="match status" value="1"/>
</dbReference>
<comment type="caution">
    <text evidence="6">The sequence shown here is derived from an EMBL/GenBank/DDBJ whole genome shotgun (WGS) entry which is preliminary data.</text>
</comment>
<proteinExistence type="inferred from homology"/>
<evidence type="ECO:0000259" key="4">
    <source>
        <dbReference type="Pfam" id="PF00501"/>
    </source>
</evidence>
<dbReference type="CDD" id="cd04433">
    <property type="entry name" value="AFD_class_I"/>
    <property type="match status" value="1"/>
</dbReference>
<evidence type="ECO:0000313" key="7">
    <source>
        <dbReference type="Proteomes" id="UP000444721"/>
    </source>
</evidence>
<dbReference type="VEuPathDB" id="AmoebaDB:FDP41_011769"/>
<dbReference type="Pfam" id="PF13193">
    <property type="entry name" value="AMP-binding_C"/>
    <property type="match status" value="1"/>
</dbReference>
<feature type="region of interest" description="Disordered" evidence="3">
    <location>
        <begin position="1"/>
        <end position="26"/>
    </location>
</feature>
<dbReference type="GeneID" id="68118984"/>
<feature type="domain" description="AMP-dependent synthetase/ligase" evidence="4">
    <location>
        <begin position="68"/>
        <end position="466"/>
    </location>
</feature>
<feature type="domain" description="AMP-binding enzyme C-terminal" evidence="5">
    <location>
        <begin position="546"/>
        <end position="611"/>
    </location>
</feature>
<dbReference type="InterPro" id="IPR045851">
    <property type="entry name" value="AMP-bd_C_sf"/>
</dbReference>
<name>A0A6A5C823_NAEFO</name>
<dbReference type="VEuPathDB" id="AmoebaDB:NfTy_021520"/>
<dbReference type="Proteomes" id="UP000444721">
    <property type="component" value="Unassembled WGS sequence"/>
</dbReference>
<organism evidence="6 7">
    <name type="scientific">Naegleria fowleri</name>
    <name type="common">Brain eating amoeba</name>
    <dbReference type="NCBI Taxonomy" id="5763"/>
    <lineage>
        <taxon>Eukaryota</taxon>
        <taxon>Discoba</taxon>
        <taxon>Heterolobosea</taxon>
        <taxon>Tetramitia</taxon>
        <taxon>Eutetramitia</taxon>
        <taxon>Vahlkampfiidae</taxon>
        <taxon>Naegleria</taxon>
    </lineage>
</organism>
<comment type="similarity">
    <text evidence="1">Belongs to the ATP-dependent AMP-binding enzyme family.</text>
</comment>
<dbReference type="RefSeq" id="XP_044566621.1">
    <property type="nucleotide sequence ID" value="XM_044702214.1"/>
</dbReference>
<dbReference type="EMBL" id="VFQX01000012">
    <property type="protein sequence ID" value="KAF0981908.1"/>
    <property type="molecule type" value="Genomic_DNA"/>
</dbReference>
<dbReference type="Gene3D" id="3.40.50.12780">
    <property type="entry name" value="N-terminal domain of ligase-like"/>
    <property type="match status" value="1"/>
</dbReference>
<evidence type="ECO:0000259" key="5">
    <source>
        <dbReference type="Pfam" id="PF13193"/>
    </source>
</evidence>
<dbReference type="AlphaFoldDB" id="A0A6A5C823"/>
<dbReference type="VEuPathDB" id="AmoebaDB:NF0040330"/>
<dbReference type="PANTHER" id="PTHR24096">
    <property type="entry name" value="LONG-CHAIN-FATTY-ACID--COA LIGASE"/>
    <property type="match status" value="1"/>
</dbReference>
<dbReference type="SUPFAM" id="SSF56801">
    <property type="entry name" value="Acetyl-CoA synthetase-like"/>
    <property type="match status" value="1"/>
</dbReference>
<dbReference type="PROSITE" id="PS00455">
    <property type="entry name" value="AMP_BINDING"/>
    <property type="match status" value="1"/>
</dbReference>
<dbReference type="InterPro" id="IPR042099">
    <property type="entry name" value="ANL_N_sf"/>
</dbReference>
<evidence type="ECO:0000313" key="6">
    <source>
        <dbReference type="EMBL" id="KAF0981908.1"/>
    </source>
</evidence>
<dbReference type="PANTHER" id="PTHR24096:SF149">
    <property type="entry name" value="AMP-BINDING DOMAIN-CONTAINING PROTEIN-RELATED"/>
    <property type="match status" value="1"/>
</dbReference>
<evidence type="ECO:0008006" key="8">
    <source>
        <dbReference type="Google" id="ProtNLM"/>
    </source>
</evidence>
<dbReference type="InterPro" id="IPR025110">
    <property type="entry name" value="AMP-bd_C"/>
</dbReference>
<evidence type="ECO:0000256" key="3">
    <source>
        <dbReference type="SAM" id="MobiDB-lite"/>
    </source>
</evidence>
<dbReference type="GO" id="GO:0016405">
    <property type="term" value="F:CoA-ligase activity"/>
    <property type="evidence" value="ECO:0007669"/>
    <property type="project" value="TreeGrafter"/>
</dbReference>
<evidence type="ECO:0000256" key="1">
    <source>
        <dbReference type="ARBA" id="ARBA00006432"/>
    </source>
</evidence>
<dbReference type="InterPro" id="IPR020845">
    <property type="entry name" value="AMP-binding_CS"/>
</dbReference>
<keyword evidence="2" id="KW-0436">Ligase</keyword>
<keyword evidence="7" id="KW-1185">Reference proteome</keyword>
<dbReference type="Gene3D" id="3.30.300.30">
    <property type="match status" value="1"/>
</dbReference>
<reference evidence="6 7" key="1">
    <citation type="journal article" date="2019" name="Sci. Rep.">
        <title>Nanopore sequencing improves the draft genome of the human pathogenic amoeba Naegleria fowleri.</title>
        <authorList>
            <person name="Liechti N."/>
            <person name="Schurch N."/>
            <person name="Bruggmann R."/>
            <person name="Wittwer M."/>
        </authorList>
    </citation>
    <scope>NUCLEOTIDE SEQUENCE [LARGE SCALE GENOMIC DNA]</scope>
    <source>
        <strain evidence="6 7">ATCC 30894</strain>
    </source>
</reference>
<evidence type="ECO:0000256" key="2">
    <source>
        <dbReference type="ARBA" id="ARBA00022598"/>
    </source>
</evidence>
<sequence>MSTSKLTPPSSSSSSTVGTDSSSIPSFKDESFRQATVREYERVKLMRLFDLVDYHAGSGKGSKFVLREFNTNEDVTWKQLQQSSVAFSAKLLECGVQKGDIIATSLPFLKEHIYLIFACMRLGAVIAPLDLRLKEHEIAKCFEAIKPKMYFFLGNIPVSDFRPMVKNLMKQFKKDEDDTTDNSQRCVTHWIQFQKESDQIIDGAIGILDFVANVKKLYIMNMLKSVFGYGVSWYEQNVSPKDPCVIIFTTGSTGNPKAAKLSHENILIQNIGIKRAFFDTWADPDREDLIMMCNLPPSHVGCFTEQFFTTIYFGGVCVILHIFDAEKSLQAIEKYKVNALGQIPALFQLQWRLPNYSKYDLSSLKLAIYGGQAVTSQFLEKMQTMAPYISSGLGLTETAGFCTYTRIGASVQDIMASIGYDSPLCPISIREPPKQVNGIWVAGDEKPASQVGEVCFSGPQVFVGYHGADSNKEIEEIMKQTVMPKSIELKDSKNPFDFVLYTGDVGSYDELGLHFASRRKFIIKPKGYQVFPSEVEEFIESSFKDQILRVGVVGVEHEIFSEGIVAFVELKPEVTLTAKEILSACHEMAAYKRPSHIVFLKEPMPLNRVAKIDYIQLKTMAEQEVKTLRDQGKWDRQ</sequence>